<dbReference type="InterPro" id="IPR036271">
    <property type="entry name" value="Tet_transcr_reg_TetR-rel_C_sf"/>
</dbReference>
<dbReference type="Proteomes" id="UP000183376">
    <property type="component" value="Chromosome I"/>
</dbReference>
<evidence type="ECO:0000259" key="5">
    <source>
        <dbReference type="PROSITE" id="PS50977"/>
    </source>
</evidence>
<dbReference type="InterPro" id="IPR001647">
    <property type="entry name" value="HTH_TetR"/>
</dbReference>
<feature type="domain" description="HTH tetR-type" evidence="5">
    <location>
        <begin position="12"/>
        <end position="72"/>
    </location>
</feature>
<keyword evidence="2 4" id="KW-0238">DNA-binding</keyword>
<dbReference type="PROSITE" id="PS50977">
    <property type="entry name" value="HTH_TETR_2"/>
    <property type="match status" value="1"/>
</dbReference>
<accession>A0A1G9RVP0</accession>
<dbReference type="Pfam" id="PF00440">
    <property type="entry name" value="TetR_N"/>
    <property type="match status" value="1"/>
</dbReference>
<dbReference type="PANTHER" id="PTHR30055">
    <property type="entry name" value="HTH-TYPE TRANSCRIPTIONAL REGULATOR RUTR"/>
    <property type="match status" value="1"/>
</dbReference>
<evidence type="ECO:0000256" key="2">
    <source>
        <dbReference type="ARBA" id="ARBA00023125"/>
    </source>
</evidence>
<dbReference type="STRING" id="211114.SAMN04489726_0706"/>
<dbReference type="Gene3D" id="1.10.357.10">
    <property type="entry name" value="Tetracycline Repressor, domain 2"/>
    <property type="match status" value="1"/>
</dbReference>
<dbReference type="InterPro" id="IPR009057">
    <property type="entry name" value="Homeodomain-like_sf"/>
</dbReference>
<organism evidence="6 7">
    <name type="scientific">Allokutzneria albata</name>
    <name type="common">Kibdelosporangium albatum</name>
    <dbReference type="NCBI Taxonomy" id="211114"/>
    <lineage>
        <taxon>Bacteria</taxon>
        <taxon>Bacillati</taxon>
        <taxon>Actinomycetota</taxon>
        <taxon>Actinomycetes</taxon>
        <taxon>Pseudonocardiales</taxon>
        <taxon>Pseudonocardiaceae</taxon>
        <taxon>Allokutzneria</taxon>
    </lineage>
</organism>
<name>A0A1G9RVP0_ALLAB</name>
<proteinExistence type="predicted"/>
<dbReference type="GO" id="GO:0003700">
    <property type="term" value="F:DNA-binding transcription factor activity"/>
    <property type="evidence" value="ECO:0007669"/>
    <property type="project" value="TreeGrafter"/>
</dbReference>
<sequence>MAAEKSMRTDALRNRARLVEAARELFAEVGVESAAMNDVARRAGVGPGTLWRHFPNKDALLAEIVGQSLDGLAELAAELLASESRDFLRRWVDALVRHIAATRGMSASFMQASGGCGGPLDERGRSVERAAADLVARAVELGLVRADLAGAELIRLAAAVVWVNEAAAPPDTTERLLDLVFTGIEV</sequence>
<evidence type="ECO:0000313" key="6">
    <source>
        <dbReference type="EMBL" id="SDM27077.1"/>
    </source>
</evidence>
<dbReference type="GO" id="GO:0000976">
    <property type="term" value="F:transcription cis-regulatory region binding"/>
    <property type="evidence" value="ECO:0007669"/>
    <property type="project" value="TreeGrafter"/>
</dbReference>
<keyword evidence="3" id="KW-0804">Transcription</keyword>
<dbReference type="InterPro" id="IPR050109">
    <property type="entry name" value="HTH-type_TetR-like_transc_reg"/>
</dbReference>
<reference evidence="6 7" key="1">
    <citation type="submission" date="2016-10" db="EMBL/GenBank/DDBJ databases">
        <authorList>
            <person name="de Groot N.N."/>
        </authorList>
    </citation>
    <scope>NUCLEOTIDE SEQUENCE [LARGE SCALE GENOMIC DNA]</scope>
    <source>
        <strain evidence="6 7">DSM 44149</strain>
    </source>
</reference>
<dbReference type="OrthoDB" id="9809994at2"/>
<keyword evidence="7" id="KW-1185">Reference proteome</keyword>
<gene>
    <name evidence="6" type="ORF">SAMN04489726_0706</name>
</gene>
<protein>
    <submittedName>
        <fullName evidence="6">DNA-binding transcriptional regulator, AcrR family</fullName>
    </submittedName>
</protein>
<dbReference type="AlphaFoldDB" id="A0A1G9RVP0"/>
<dbReference type="RefSeq" id="WP_052407450.1">
    <property type="nucleotide sequence ID" value="NZ_JOEF01000011.1"/>
</dbReference>
<evidence type="ECO:0000313" key="7">
    <source>
        <dbReference type="Proteomes" id="UP000183376"/>
    </source>
</evidence>
<evidence type="ECO:0000256" key="4">
    <source>
        <dbReference type="PROSITE-ProRule" id="PRU00335"/>
    </source>
</evidence>
<evidence type="ECO:0000256" key="1">
    <source>
        <dbReference type="ARBA" id="ARBA00023015"/>
    </source>
</evidence>
<dbReference type="PRINTS" id="PR00455">
    <property type="entry name" value="HTHTETR"/>
</dbReference>
<dbReference type="SUPFAM" id="SSF48498">
    <property type="entry name" value="Tetracyclin repressor-like, C-terminal domain"/>
    <property type="match status" value="1"/>
</dbReference>
<dbReference type="Pfam" id="PF21597">
    <property type="entry name" value="TetR_C_43"/>
    <property type="match status" value="1"/>
</dbReference>
<dbReference type="PANTHER" id="PTHR30055:SF234">
    <property type="entry name" value="HTH-TYPE TRANSCRIPTIONAL REGULATOR BETI"/>
    <property type="match status" value="1"/>
</dbReference>
<dbReference type="eggNOG" id="COG1309">
    <property type="taxonomic scope" value="Bacteria"/>
</dbReference>
<feature type="DNA-binding region" description="H-T-H motif" evidence="4">
    <location>
        <begin position="35"/>
        <end position="54"/>
    </location>
</feature>
<keyword evidence="1" id="KW-0805">Transcription regulation</keyword>
<dbReference type="EMBL" id="LT629701">
    <property type="protein sequence ID" value="SDM27077.1"/>
    <property type="molecule type" value="Genomic_DNA"/>
</dbReference>
<evidence type="ECO:0000256" key="3">
    <source>
        <dbReference type="ARBA" id="ARBA00023163"/>
    </source>
</evidence>
<dbReference type="SUPFAM" id="SSF46689">
    <property type="entry name" value="Homeodomain-like"/>
    <property type="match status" value="1"/>
</dbReference>
<dbReference type="InterPro" id="IPR049445">
    <property type="entry name" value="TetR_SbtR-like_C"/>
</dbReference>